<keyword evidence="1" id="KW-0802">TPR repeat</keyword>
<accession>A0A1L7XTQ5</accession>
<dbReference type="Proteomes" id="UP000184330">
    <property type="component" value="Unassembled WGS sequence"/>
</dbReference>
<dbReference type="Gene3D" id="1.25.40.10">
    <property type="entry name" value="Tetratricopeptide repeat domain"/>
    <property type="match status" value="2"/>
</dbReference>
<dbReference type="InterPro" id="IPR011990">
    <property type="entry name" value="TPR-like_helical_dom_sf"/>
</dbReference>
<dbReference type="SUPFAM" id="SSF48452">
    <property type="entry name" value="TPR-like"/>
    <property type="match status" value="2"/>
</dbReference>
<dbReference type="PANTHER" id="PTHR46082:SF6">
    <property type="entry name" value="AAA+ ATPASE DOMAIN-CONTAINING PROTEIN-RELATED"/>
    <property type="match status" value="1"/>
</dbReference>
<keyword evidence="3" id="KW-1185">Reference proteome</keyword>
<protein>
    <submittedName>
        <fullName evidence="2">Uncharacterized protein</fullName>
    </submittedName>
</protein>
<reference evidence="2 3" key="1">
    <citation type="submission" date="2016-03" db="EMBL/GenBank/DDBJ databases">
        <authorList>
            <person name="Ploux O."/>
        </authorList>
    </citation>
    <scope>NUCLEOTIDE SEQUENCE [LARGE SCALE GENOMIC DNA]</scope>
    <source>
        <strain evidence="2 3">UAMH 11012</strain>
    </source>
</reference>
<dbReference type="SMART" id="SM00028">
    <property type="entry name" value="TPR"/>
    <property type="match status" value="6"/>
</dbReference>
<feature type="repeat" description="TPR" evidence="1">
    <location>
        <begin position="138"/>
        <end position="171"/>
    </location>
</feature>
<dbReference type="STRING" id="576137.A0A1L7XTQ5"/>
<proteinExistence type="predicted"/>
<dbReference type="PROSITE" id="PS50005">
    <property type="entry name" value="TPR"/>
    <property type="match status" value="2"/>
</dbReference>
<evidence type="ECO:0000313" key="3">
    <source>
        <dbReference type="Proteomes" id="UP000184330"/>
    </source>
</evidence>
<dbReference type="Pfam" id="PF13738">
    <property type="entry name" value="Pyr_redox_3"/>
    <property type="match status" value="1"/>
</dbReference>
<dbReference type="Pfam" id="PF13374">
    <property type="entry name" value="TPR_10"/>
    <property type="match status" value="2"/>
</dbReference>
<gene>
    <name evidence="2" type="ORF">PAC_18315</name>
</gene>
<dbReference type="PRINTS" id="PR00381">
    <property type="entry name" value="KINESINLIGHT"/>
</dbReference>
<dbReference type="EMBL" id="FJOG01000054">
    <property type="protein sequence ID" value="CZR68416.1"/>
    <property type="molecule type" value="Genomic_DNA"/>
</dbReference>
<dbReference type="OrthoDB" id="626167at2759"/>
<evidence type="ECO:0000256" key="1">
    <source>
        <dbReference type="PROSITE-ProRule" id="PRU00339"/>
    </source>
</evidence>
<dbReference type="InterPro" id="IPR019734">
    <property type="entry name" value="TPR_rpt"/>
</dbReference>
<dbReference type="Gene3D" id="3.50.50.60">
    <property type="entry name" value="FAD/NAD(P)-binding domain"/>
    <property type="match status" value="1"/>
</dbReference>
<dbReference type="SUPFAM" id="SSF51905">
    <property type="entry name" value="FAD/NAD(P)-binding domain"/>
    <property type="match status" value="1"/>
</dbReference>
<dbReference type="InterPro" id="IPR053137">
    <property type="entry name" value="NLR-like"/>
</dbReference>
<dbReference type="AlphaFoldDB" id="A0A1L7XTQ5"/>
<dbReference type="Pfam" id="PF13424">
    <property type="entry name" value="TPR_12"/>
    <property type="match status" value="2"/>
</dbReference>
<sequence>MRVLSDHGLVEVDKSSQELLESRGYSIHGCVHSWTVHVLNQEWNYDLARVALNSIALHVPGEQAKQPWLTQRRLLQHAARCSHIVLNGLVPDDGRAGINFNLGYLFNDQGKLALAEQMYRRALRGFEKALGAEHTSTLQTVGNLGLLYANQGKLALAEQMYERALRGKEKTLGAEHMSTLHIVNNLGRLYTEQGKLILAEKMYERALRGQEKALGAEHTSTLYTVDNLGNLYKNQGKLAAAEQMHERALRGFEKALGTEHTSTLQTVNNLGNLYKNQGKLAEAEQMYKRALRGYETALGANNITTYIPVLNTMWGLGSLFERQANFTKARIIYLKALTGYEKVVGPDHPRCQSLREILQALDTAYWRGTLALTYHLRTFEDRDAITSALLELAAKREVCSIQMLSDSPAFICAGPTLLWIESMFTFNTRSPRASCQGKVVILPEYSDKNVLKWKIWTLATWLVHFDDFPEDDSRLKLPSNPPRGSDILRTEVLIIGAGNSGLILAARLKTLANDYILIDKNRNIGDNWALRYDNLRFHVPKSFVETPYIREFVPSTRCWRNTDGRMQGYPDEAPNLLHRNDLAEQMRRFAKELNLEDRVLLETMAESTSYDSSNQTWSLKLSSGKVVVCKHLVLATGILSSAPHVPAIEGKENYQGVDIHSVGFQNAALLKEQGVKSAIVVGSANTAFDVVEDCYNAGLQTTMIQRSPTYVIPITYWRAEGLGMYDRLPADVADSLIFSAPVAVGGQMLGLVHAKFAAQEPLAKAGFLVTDSTQSDLMAHLFDRLGGHYVDMGGTELITSKKVGIRSGVTPVSYTTTGLQLSDGTALDSDAIIWCTGFRDLDVRTVVARILGEGGEAVEVKMETTWGLDCEGETRGMFKRQSKLRNFWVMGGGAAHHRWYSKALALQIKGALEGILPEAYLHMYPKSV</sequence>
<name>A0A1L7XTQ5_9HELO</name>
<organism evidence="2 3">
    <name type="scientific">Phialocephala subalpina</name>
    <dbReference type="NCBI Taxonomy" id="576137"/>
    <lineage>
        <taxon>Eukaryota</taxon>
        <taxon>Fungi</taxon>
        <taxon>Dikarya</taxon>
        <taxon>Ascomycota</taxon>
        <taxon>Pezizomycotina</taxon>
        <taxon>Leotiomycetes</taxon>
        <taxon>Helotiales</taxon>
        <taxon>Mollisiaceae</taxon>
        <taxon>Phialocephala</taxon>
        <taxon>Phialocephala fortinii species complex</taxon>
    </lineage>
</organism>
<feature type="repeat" description="TPR" evidence="1">
    <location>
        <begin position="264"/>
        <end position="297"/>
    </location>
</feature>
<dbReference type="InterPro" id="IPR036188">
    <property type="entry name" value="FAD/NAD-bd_sf"/>
</dbReference>
<dbReference type="PANTHER" id="PTHR46082">
    <property type="entry name" value="ATP/GTP-BINDING PROTEIN-RELATED"/>
    <property type="match status" value="1"/>
</dbReference>
<evidence type="ECO:0000313" key="2">
    <source>
        <dbReference type="EMBL" id="CZR68416.1"/>
    </source>
</evidence>